<dbReference type="GO" id="GO:0046872">
    <property type="term" value="F:metal ion binding"/>
    <property type="evidence" value="ECO:0007669"/>
    <property type="project" value="UniProtKB-KW"/>
</dbReference>
<dbReference type="InterPro" id="IPR014349">
    <property type="entry name" value="Rieske_Fe-S_prot"/>
</dbReference>
<dbReference type="SUPFAM" id="SSF50022">
    <property type="entry name" value="ISP domain"/>
    <property type="match status" value="1"/>
</dbReference>
<dbReference type="NCBIfam" id="TIGR01416">
    <property type="entry name" value="Rieske_proteo"/>
    <property type="match status" value="1"/>
</dbReference>
<accession>A0AAD5V2D7</accession>
<dbReference type="Proteomes" id="UP001212997">
    <property type="component" value="Unassembled WGS sequence"/>
</dbReference>
<dbReference type="FunFam" id="2.102.10.10:FF:000001">
    <property type="entry name" value="Cytochrome b-c1 complex subunit Rieske, mitochondrial"/>
    <property type="match status" value="1"/>
</dbReference>
<keyword evidence="16" id="KW-1185">Reference proteome</keyword>
<comment type="similarity">
    <text evidence="2">Belongs to the Rieske iron-sulfur protein family.</text>
</comment>
<dbReference type="Pfam" id="PF00355">
    <property type="entry name" value="Rieske"/>
    <property type="match status" value="1"/>
</dbReference>
<evidence type="ECO:0000256" key="6">
    <source>
        <dbReference type="ARBA" id="ARBA00022989"/>
    </source>
</evidence>
<keyword evidence="10" id="KW-1015">Disulfide bond</keyword>
<keyword evidence="3" id="KW-0812">Transmembrane</keyword>
<dbReference type="InterPro" id="IPR037008">
    <property type="entry name" value="bc1_Rieske_TM_sf"/>
</dbReference>
<comment type="cofactor">
    <cofactor evidence="11">
        <name>[2Fe-2S] cluster</name>
        <dbReference type="ChEBI" id="CHEBI:190135"/>
    </cofactor>
</comment>
<evidence type="ECO:0000313" key="15">
    <source>
        <dbReference type="EMBL" id="KAJ3480216.1"/>
    </source>
</evidence>
<dbReference type="PRINTS" id="PR00162">
    <property type="entry name" value="RIESKE"/>
</dbReference>
<keyword evidence="9" id="KW-0472">Membrane</keyword>
<dbReference type="CDD" id="cd03470">
    <property type="entry name" value="Rieske_cytochrome_bc1"/>
    <property type="match status" value="1"/>
</dbReference>
<name>A0AAD5V2D7_9APHY</name>
<keyword evidence="6" id="KW-1133">Transmembrane helix</keyword>
<sequence>MAALFVSKKAFTVPPTVRTLASGVPSASLVNLSVRGSGGHGHDHGHGAPGPRSDKPSRWVGGISSSSTSGLVSRTFINGEKRSSVSARPSLMSYPPASPTGIHQQRLLHTSAVVKDAPQVPDFTPYQARSTSTNRGVAYFMIGSLGLVSASVAQSTVTEFLATMSASADVLALAKVEVELASIPEGKNVIIKWRGKPVFIRHRTQGEIDEATTADWKTMRHPESDESRAKRPEWLVMLGVCTHLGCVPIGEAGDYGGWFCPCHGSHYDISGRIRKGPAPLNLEVPQYDFEGDEKLIIG</sequence>
<comment type="caution">
    <text evidence="15">The sequence shown here is derived from an EMBL/GenBank/DDBJ whole genome shotgun (WGS) entry which is preliminary data.</text>
</comment>
<dbReference type="InterPro" id="IPR017941">
    <property type="entry name" value="Rieske_2Fe-2S"/>
</dbReference>
<evidence type="ECO:0000256" key="2">
    <source>
        <dbReference type="ARBA" id="ARBA00010651"/>
    </source>
</evidence>
<evidence type="ECO:0000256" key="4">
    <source>
        <dbReference type="ARBA" id="ARBA00022714"/>
    </source>
</evidence>
<evidence type="ECO:0000256" key="1">
    <source>
        <dbReference type="ARBA" id="ARBA00004167"/>
    </source>
</evidence>
<comment type="subcellular location">
    <subcellularLocation>
        <location evidence="1">Membrane</location>
        <topology evidence="1">Single-pass membrane protein</topology>
    </subcellularLocation>
</comment>
<evidence type="ECO:0000256" key="13">
    <source>
        <dbReference type="SAM" id="MobiDB-lite"/>
    </source>
</evidence>
<evidence type="ECO:0000256" key="10">
    <source>
        <dbReference type="ARBA" id="ARBA00023157"/>
    </source>
</evidence>
<dbReference type="InterPro" id="IPR006317">
    <property type="entry name" value="Ubiquinol_cyt_c_Rdtase_Fe-S-su"/>
</dbReference>
<dbReference type="AlphaFoldDB" id="A0AAD5V2D7"/>
<keyword evidence="4" id="KW-0001">2Fe-2S</keyword>
<dbReference type="GO" id="GO:0016020">
    <property type="term" value="C:membrane"/>
    <property type="evidence" value="ECO:0007669"/>
    <property type="project" value="UniProtKB-SubCell"/>
</dbReference>
<evidence type="ECO:0000256" key="3">
    <source>
        <dbReference type="ARBA" id="ARBA00022692"/>
    </source>
</evidence>
<evidence type="ECO:0000256" key="11">
    <source>
        <dbReference type="ARBA" id="ARBA00034078"/>
    </source>
</evidence>
<dbReference type="GO" id="GO:0008121">
    <property type="term" value="F:quinol-cytochrome-c reductase activity"/>
    <property type="evidence" value="ECO:0007669"/>
    <property type="project" value="InterPro"/>
</dbReference>
<dbReference type="InterPro" id="IPR005805">
    <property type="entry name" value="Rieske_Fe-S_prot_C"/>
</dbReference>
<organism evidence="15 16">
    <name type="scientific">Meripilus lineatus</name>
    <dbReference type="NCBI Taxonomy" id="2056292"/>
    <lineage>
        <taxon>Eukaryota</taxon>
        <taxon>Fungi</taxon>
        <taxon>Dikarya</taxon>
        <taxon>Basidiomycota</taxon>
        <taxon>Agaricomycotina</taxon>
        <taxon>Agaricomycetes</taxon>
        <taxon>Polyporales</taxon>
        <taxon>Meripilaceae</taxon>
        <taxon>Meripilus</taxon>
    </lineage>
</organism>
<evidence type="ECO:0000259" key="14">
    <source>
        <dbReference type="PROSITE" id="PS51296"/>
    </source>
</evidence>
<evidence type="ECO:0000256" key="5">
    <source>
        <dbReference type="ARBA" id="ARBA00022723"/>
    </source>
</evidence>
<dbReference type="InterPro" id="IPR036922">
    <property type="entry name" value="Rieske_2Fe-2S_sf"/>
</dbReference>
<dbReference type="Pfam" id="PF02921">
    <property type="entry name" value="UCR_TM"/>
    <property type="match status" value="1"/>
</dbReference>
<dbReference type="GO" id="GO:0051537">
    <property type="term" value="F:2 iron, 2 sulfur cluster binding"/>
    <property type="evidence" value="ECO:0007669"/>
    <property type="project" value="UniProtKB-KW"/>
</dbReference>
<protein>
    <recommendedName>
        <fullName evidence="12">Cytochrome b-c1 complex subunit Rieske, mitochondrial</fullName>
    </recommendedName>
</protein>
<dbReference type="PANTHER" id="PTHR10134">
    <property type="entry name" value="CYTOCHROME B-C1 COMPLEX SUBUNIT RIESKE, MITOCHONDRIAL"/>
    <property type="match status" value="1"/>
</dbReference>
<dbReference type="Gene3D" id="1.20.5.270">
    <property type="entry name" value="Ubiquinol cytochrome reductase, transmembrane domain"/>
    <property type="match status" value="1"/>
</dbReference>
<keyword evidence="7" id="KW-0408">Iron</keyword>
<dbReference type="InterPro" id="IPR004192">
    <property type="entry name" value="Rieske_TM"/>
</dbReference>
<gene>
    <name evidence="15" type="ORF">NLI96_g8506</name>
</gene>
<feature type="compositionally biased region" description="Low complexity" evidence="13">
    <location>
        <begin position="58"/>
        <end position="68"/>
    </location>
</feature>
<keyword evidence="8" id="KW-0411">Iron-sulfur</keyword>
<dbReference type="PROSITE" id="PS51296">
    <property type="entry name" value="RIESKE"/>
    <property type="match status" value="1"/>
</dbReference>
<evidence type="ECO:0000313" key="16">
    <source>
        <dbReference type="Proteomes" id="UP001212997"/>
    </source>
</evidence>
<feature type="compositionally biased region" description="Basic and acidic residues" evidence="13">
    <location>
        <begin position="40"/>
        <end position="57"/>
    </location>
</feature>
<dbReference type="EMBL" id="JANAWD010000388">
    <property type="protein sequence ID" value="KAJ3480216.1"/>
    <property type="molecule type" value="Genomic_DNA"/>
</dbReference>
<feature type="region of interest" description="Disordered" evidence="13">
    <location>
        <begin position="32"/>
        <end position="68"/>
    </location>
</feature>
<evidence type="ECO:0000256" key="8">
    <source>
        <dbReference type="ARBA" id="ARBA00023014"/>
    </source>
</evidence>
<reference evidence="15" key="1">
    <citation type="submission" date="2022-07" db="EMBL/GenBank/DDBJ databases">
        <title>Genome Sequence of Physisporinus lineatus.</title>
        <authorList>
            <person name="Buettner E."/>
        </authorList>
    </citation>
    <scope>NUCLEOTIDE SEQUENCE</scope>
    <source>
        <strain evidence="15">VT162</strain>
    </source>
</reference>
<evidence type="ECO:0000256" key="9">
    <source>
        <dbReference type="ARBA" id="ARBA00023136"/>
    </source>
</evidence>
<evidence type="ECO:0000256" key="12">
    <source>
        <dbReference type="ARBA" id="ARBA00072517"/>
    </source>
</evidence>
<dbReference type="SUPFAM" id="SSF81502">
    <property type="entry name" value="ISP transmembrane anchor"/>
    <property type="match status" value="1"/>
</dbReference>
<dbReference type="Gene3D" id="2.102.10.10">
    <property type="entry name" value="Rieske [2Fe-2S] iron-sulphur domain"/>
    <property type="match status" value="1"/>
</dbReference>
<proteinExistence type="inferred from homology"/>
<keyword evidence="5" id="KW-0479">Metal-binding</keyword>
<feature type="domain" description="Rieske" evidence="14">
    <location>
        <begin position="228"/>
        <end position="296"/>
    </location>
</feature>
<evidence type="ECO:0000256" key="7">
    <source>
        <dbReference type="ARBA" id="ARBA00023004"/>
    </source>
</evidence>